<dbReference type="OrthoDB" id="2680071at2759"/>
<name>A0A9P7DLI5_9AGAM</name>
<proteinExistence type="predicted"/>
<protein>
    <submittedName>
        <fullName evidence="1">Uncharacterized protein</fullName>
    </submittedName>
</protein>
<dbReference type="Proteomes" id="UP000719766">
    <property type="component" value="Unassembled WGS sequence"/>
</dbReference>
<dbReference type="AlphaFoldDB" id="A0A9P7DLI5"/>
<gene>
    <name evidence="1" type="ORF">HD556DRAFT_1464595</name>
</gene>
<dbReference type="RefSeq" id="XP_041162746.1">
    <property type="nucleotide sequence ID" value="XM_041308325.1"/>
</dbReference>
<organism evidence="1 2">
    <name type="scientific">Suillus plorans</name>
    <dbReference type="NCBI Taxonomy" id="116603"/>
    <lineage>
        <taxon>Eukaryota</taxon>
        <taxon>Fungi</taxon>
        <taxon>Dikarya</taxon>
        <taxon>Basidiomycota</taxon>
        <taxon>Agaricomycotina</taxon>
        <taxon>Agaricomycetes</taxon>
        <taxon>Agaricomycetidae</taxon>
        <taxon>Boletales</taxon>
        <taxon>Suillineae</taxon>
        <taxon>Suillaceae</taxon>
        <taxon>Suillus</taxon>
    </lineage>
</organism>
<accession>A0A9P7DLI5</accession>
<dbReference type="GeneID" id="64602089"/>
<evidence type="ECO:0000313" key="1">
    <source>
        <dbReference type="EMBL" id="KAG1797793.1"/>
    </source>
</evidence>
<keyword evidence="2" id="KW-1185">Reference proteome</keyword>
<comment type="caution">
    <text evidence="1">The sequence shown here is derived from an EMBL/GenBank/DDBJ whole genome shotgun (WGS) entry which is preliminary data.</text>
</comment>
<evidence type="ECO:0000313" key="2">
    <source>
        <dbReference type="Proteomes" id="UP000719766"/>
    </source>
</evidence>
<reference evidence="1" key="1">
    <citation type="journal article" date="2020" name="New Phytol.">
        <title>Comparative genomics reveals dynamic genome evolution in host specialist ectomycorrhizal fungi.</title>
        <authorList>
            <person name="Lofgren L.A."/>
            <person name="Nguyen N.H."/>
            <person name="Vilgalys R."/>
            <person name="Ruytinx J."/>
            <person name="Liao H.L."/>
            <person name="Branco S."/>
            <person name="Kuo A."/>
            <person name="LaButti K."/>
            <person name="Lipzen A."/>
            <person name="Andreopoulos W."/>
            <person name="Pangilinan J."/>
            <person name="Riley R."/>
            <person name="Hundley H."/>
            <person name="Na H."/>
            <person name="Barry K."/>
            <person name="Grigoriev I.V."/>
            <person name="Stajich J.E."/>
            <person name="Kennedy P.G."/>
        </authorList>
    </citation>
    <scope>NUCLEOTIDE SEQUENCE</scope>
    <source>
        <strain evidence="1">S12</strain>
    </source>
</reference>
<sequence>MRGMSLYSGVFIPTVAHAAGGENVHPWLIEDDTLIPILTKTWNVVYADNPSLKNYKIVLGGAVYHVAKQCLSEWHGGFGSAAVMIITSLMASDYTYETDQERINFAKFWLEDNCFHFSDISSDDPEGCVAWTGMWQSMFVLQTFAAHLNYTQGWVKVPALNSENDIMRASLALLAGAVKHALYLLSVGAMSFTITMATGKGKKKATTIRKGKASAVNGDIWEAVIGENESFSELLWGYDMCMLLQAIKNVPSTAMQGIVQQAQQYMKASSCGGWSKGADEPEEEIDEKYVNLLAFR</sequence>
<dbReference type="EMBL" id="JABBWE010000015">
    <property type="protein sequence ID" value="KAG1797793.1"/>
    <property type="molecule type" value="Genomic_DNA"/>
</dbReference>